<dbReference type="PANTHER" id="PTHR34309:SF1">
    <property type="entry name" value="PROTEIN GLCG"/>
    <property type="match status" value="1"/>
</dbReference>
<protein>
    <submittedName>
        <fullName evidence="1">Uncharacterized protein</fullName>
    </submittedName>
</protein>
<organism evidence="1 2">
    <name type="scientific">Acetobacterium woodii (strain ATCC 29683 / DSM 1030 / JCM 2381 / KCTC 1655 / WB1)</name>
    <dbReference type="NCBI Taxonomy" id="931626"/>
    <lineage>
        <taxon>Bacteria</taxon>
        <taxon>Bacillati</taxon>
        <taxon>Bacillota</taxon>
        <taxon>Clostridia</taxon>
        <taxon>Eubacteriales</taxon>
        <taxon>Eubacteriaceae</taxon>
        <taxon>Acetobacterium</taxon>
    </lineage>
</organism>
<dbReference type="Proteomes" id="UP000007177">
    <property type="component" value="Chromosome"/>
</dbReference>
<dbReference type="Pfam" id="PF03928">
    <property type="entry name" value="HbpS-like"/>
    <property type="match status" value="1"/>
</dbReference>
<dbReference type="Gene3D" id="3.30.450.150">
    <property type="entry name" value="Haem-degrading domain"/>
    <property type="match status" value="1"/>
</dbReference>
<evidence type="ECO:0000313" key="2">
    <source>
        <dbReference type="Proteomes" id="UP000007177"/>
    </source>
</evidence>
<evidence type="ECO:0000313" key="1">
    <source>
        <dbReference type="EMBL" id="AFA49644.1"/>
    </source>
</evidence>
<keyword evidence="2" id="KW-1185">Reference proteome</keyword>
<reference evidence="2" key="1">
    <citation type="submission" date="2011-07" db="EMBL/GenBank/DDBJ databases">
        <title>Complete genome sequence of Acetobacterium woodii.</title>
        <authorList>
            <person name="Poehlein A."/>
            <person name="Schmidt S."/>
            <person name="Kaster A.-K."/>
            <person name="Goenrich M."/>
            <person name="Vollmers J."/>
            <person name="Thuermer A."/>
            <person name="Gottschalk G."/>
            <person name="Thauer R.K."/>
            <person name="Daniel R."/>
            <person name="Mueller V."/>
        </authorList>
    </citation>
    <scope>NUCLEOTIDE SEQUENCE [LARGE SCALE GENOMIC DNA]</scope>
    <source>
        <strain evidence="2">ATCC 29683 / DSM 1030 / JCM 2381 / KCTC 1655 / WB1</strain>
    </source>
</reference>
<dbReference type="KEGG" id="awo:Awo_c29100"/>
<dbReference type="AlphaFoldDB" id="H6LHD4"/>
<gene>
    <name evidence="1" type="ordered locus">Awo_c29100</name>
</gene>
<sequence length="146" mass="15267">MRLIKKVEEEMTKTGKLLDMAKKMAEAAAAKAIQIDVPMVIVICDAGGNTVLFNRMEDSLLASMDIATNKAYTAVALKMSTDTAADLAKESGQLFGIASCDKGRMVVFGGGFPIYENEKIIGGIGVSGGSVAEDMSVAQAGLDALK</sequence>
<proteinExistence type="predicted"/>
<dbReference type="SUPFAM" id="SSF143744">
    <property type="entry name" value="GlcG-like"/>
    <property type="match status" value="1"/>
</dbReference>
<dbReference type="InterPro" id="IPR052517">
    <property type="entry name" value="GlcG_carb_metab_protein"/>
</dbReference>
<dbReference type="STRING" id="931626.Awo_c29100"/>
<dbReference type="InterPro" id="IPR005624">
    <property type="entry name" value="PduO/GlcC-like"/>
</dbReference>
<accession>H6LHD4</accession>
<name>H6LHD4_ACEWD</name>
<dbReference type="HOGENOM" id="CLU_103773_2_2_9"/>
<dbReference type="EMBL" id="CP002987">
    <property type="protein sequence ID" value="AFA49644.1"/>
    <property type="molecule type" value="Genomic_DNA"/>
</dbReference>
<reference evidence="1 2" key="2">
    <citation type="journal article" date="2012" name="PLoS ONE">
        <title>An ancient pathway combining carbon dioxide fixation with the generation and utilization of a sodium ion gradient for ATP synthesis.</title>
        <authorList>
            <person name="Poehlein A."/>
            <person name="Schmidt S."/>
            <person name="Kaster A.K."/>
            <person name="Goenrich M."/>
            <person name="Vollmers J."/>
            <person name="Thurmer A."/>
            <person name="Bertsch J."/>
            <person name="Schuchmann K."/>
            <person name="Voigt B."/>
            <person name="Hecker M."/>
            <person name="Daniel R."/>
            <person name="Thauer R.K."/>
            <person name="Gottschalk G."/>
            <person name="Muller V."/>
        </authorList>
    </citation>
    <scope>NUCLEOTIDE SEQUENCE [LARGE SCALE GENOMIC DNA]</scope>
    <source>
        <strain evidence="2">ATCC 29683 / DSM 1030 / JCM 2381 / KCTC 1655 / WB1</strain>
    </source>
</reference>
<dbReference type="PANTHER" id="PTHR34309">
    <property type="entry name" value="SLR1406 PROTEIN"/>
    <property type="match status" value="1"/>
</dbReference>
<dbReference type="eggNOG" id="COG3193">
    <property type="taxonomic scope" value="Bacteria"/>
</dbReference>
<dbReference type="InterPro" id="IPR038084">
    <property type="entry name" value="PduO/GlcC-like_sf"/>
</dbReference>